<name>A0A2H1FIH5_9ARCH</name>
<sequence length="49" mass="5768">MTPYLIMLYIVTDLHFWGDFLCVAPVHIRDNKSSPNCYPMSPWILNKIL</sequence>
<dbReference type="EMBL" id="LT841358">
    <property type="protein sequence ID" value="SMH72578.1"/>
    <property type="molecule type" value="Genomic_DNA"/>
</dbReference>
<accession>A0A2H1FIH5</accession>
<gene>
    <name evidence="1" type="ORF">NCS_30418</name>
</gene>
<evidence type="ECO:0000313" key="2">
    <source>
        <dbReference type="Proteomes" id="UP000230607"/>
    </source>
</evidence>
<keyword evidence="2" id="KW-1185">Reference proteome</keyword>
<dbReference type="Proteomes" id="UP000230607">
    <property type="component" value="Chromosome 1"/>
</dbReference>
<evidence type="ECO:0000313" key="1">
    <source>
        <dbReference type="EMBL" id="SMH72578.1"/>
    </source>
</evidence>
<reference evidence="2" key="1">
    <citation type="submission" date="2017-03" db="EMBL/GenBank/DDBJ databases">
        <authorList>
            <person name="Herbold C."/>
        </authorList>
    </citation>
    <scope>NUCLEOTIDE SEQUENCE [LARGE SCALE GENOMIC DNA]</scope>
</reference>
<dbReference type="AlphaFoldDB" id="A0A2H1FIH5"/>
<protein>
    <submittedName>
        <fullName evidence="1">Uncharacterized protein</fullName>
    </submittedName>
</protein>
<organism evidence="1 2">
    <name type="scientific">Candidatus Nitrosotalea okcheonensis</name>
    <dbReference type="NCBI Taxonomy" id="1903276"/>
    <lineage>
        <taxon>Archaea</taxon>
        <taxon>Nitrososphaerota</taxon>
        <taxon>Nitrososphaeria</taxon>
        <taxon>Nitrosotaleales</taxon>
        <taxon>Nitrosotaleaceae</taxon>
        <taxon>Nitrosotalea</taxon>
    </lineage>
</organism>
<proteinExistence type="predicted"/>